<evidence type="ECO:0000256" key="2">
    <source>
        <dbReference type="SAM" id="MobiDB-lite"/>
    </source>
</evidence>
<protein>
    <submittedName>
        <fullName evidence="3">3D (Asp-Asp-Asp) domain-containing protein</fullName>
    </submittedName>
</protein>
<evidence type="ECO:0000313" key="3">
    <source>
        <dbReference type="EMBL" id="MBB6097001.1"/>
    </source>
</evidence>
<feature type="coiled-coil region" evidence="1">
    <location>
        <begin position="83"/>
        <end position="124"/>
    </location>
</feature>
<evidence type="ECO:0000256" key="1">
    <source>
        <dbReference type="SAM" id="Coils"/>
    </source>
</evidence>
<comment type="caution">
    <text evidence="3">The sequence shown here is derived from an EMBL/GenBank/DDBJ whole genome shotgun (WGS) entry which is preliminary data.</text>
</comment>
<keyword evidence="4" id="KW-1185">Reference proteome</keyword>
<dbReference type="CDD" id="cd22784">
    <property type="entry name" value="DPBB_MltA_YuiC-like"/>
    <property type="match status" value="1"/>
</dbReference>
<proteinExistence type="predicted"/>
<gene>
    <name evidence="3" type="ORF">HNR42_000413</name>
</gene>
<accession>A0A841HU91</accession>
<keyword evidence="1" id="KW-0175">Coiled coil</keyword>
<evidence type="ECO:0000313" key="4">
    <source>
        <dbReference type="Proteomes" id="UP000569951"/>
    </source>
</evidence>
<dbReference type="EMBL" id="JACHHG010000001">
    <property type="protein sequence ID" value="MBB6097001.1"/>
    <property type="molecule type" value="Genomic_DNA"/>
</dbReference>
<organism evidence="3 4">
    <name type="scientific">Deinobacterium chartae</name>
    <dbReference type="NCBI Taxonomy" id="521158"/>
    <lineage>
        <taxon>Bacteria</taxon>
        <taxon>Thermotogati</taxon>
        <taxon>Deinococcota</taxon>
        <taxon>Deinococci</taxon>
        <taxon>Deinococcales</taxon>
        <taxon>Deinococcaceae</taxon>
        <taxon>Deinobacterium</taxon>
    </lineage>
</organism>
<dbReference type="RefSeq" id="WP_221276833.1">
    <property type="nucleotide sequence ID" value="NZ_JACHHG010000001.1"/>
</dbReference>
<name>A0A841HU91_9DEIO</name>
<dbReference type="Proteomes" id="UP000569951">
    <property type="component" value="Unassembled WGS sequence"/>
</dbReference>
<feature type="region of interest" description="Disordered" evidence="2">
    <location>
        <begin position="35"/>
        <end position="58"/>
    </location>
</feature>
<reference evidence="3 4" key="1">
    <citation type="submission" date="2020-08" db="EMBL/GenBank/DDBJ databases">
        <title>Genomic Encyclopedia of Type Strains, Phase IV (KMG-IV): sequencing the most valuable type-strain genomes for metagenomic binning, comparative biology and taxonomic classification.</title>
        <authorList>
            <person name="Goeker M."/>
        </authorList>
    </citation>
    <scope>NUCLEOTIDE SEQUENCE [LARGE SCALE GENOMIC DNA]</scope>
    <source>
        <strain evidence="3 4">DSM 21458</strain>
    </source>
</reference>
<sequence>MFWIEVLMPYKTPDRKTLFLASAVIATLGIGTNNALGRTEPAPKAQGTEPASKVSGKDPFVLPAPVELPGEDQIDAAVKAAFEMQARAEREAAEKAARAEREAKAKAEAQAKAAEKAAKAKAQAAAAAKAAAARARAIKEAQAKSTAKAREAAKAKTGPSYVLTATAYNSLSAQTDRTPHITATGTRTRFGIVALSRDMLRKIPYGSVVRIEDLGTTGGRGAGKYNKLLSQQLFVVEDTMHARKVNQVDVWFPSRREALNWGRRNVRLTVVR</sequence>
<dbReference type="AlphaFoldDB" id="A0A841HU91"/>